<accession>A0A167VH48</accession>
<dbReference type="InterPro" id="IPR013633">
    <property type="entry name" value="NRDE-2"/>
</dbReference>
<evidence type="ECO:0000256" key="2">
    <source>
        <dbReference type="ARBA" id="ARBA00009265"/>
    </source>
</evidence>
<evidence type="ECO:0000256" key="3">
    <source>
        <dbReference type="ARBA" id="ARBA00023242"/>
    </source>
</evidence>
<dbReference type="PANTHER" id="PTHR13471">
    <property type="entry name" value="TETRATRICOPEPTIDE-LIKE HELICAL"/>
    <property type="match status" value="1"/>
</dbReference>
<evidence type="ECO:0000313" key="5">
    <source>
        <dbReference type="EMBL" id="KZZ87521.1"/>
    </source>
</evidence>
<dbReference type="VEuPathDB" id="FungiDB:AAP_05604"/>
<feature type="compositionally biased region" description="Basic residues" evidence="4">
    <location>
        <begin position="86"/>
        <end position="95"/>
    </location>
</feature>
<dbReference type="OrthoDB" id="297219at2759"/>
<reference evidence="5 6" key="1">
    <citation type="journal article" date="2016" name="Genome Biol. Evol.">
        <title>Divergent and convergent evolution of fungal pathogenicity.</title>
        <authorList>
            <person name="Shang Y."/>
            <person name="Xiao G."/>
            <person name="Zheng P."/>
            <person name="Cen K."/>
            <person name="Zhan S."/>
            <person name="Wang C."/>
        </authorList>
    </citation>
    <scope>NUCLEOTIDE SEQUENCE [LARGE SCALE GENOMIC DNA]</scope>
    <source>
        <strain evidence="5 6">ARSEF 7405</strain>
    </source>
</reference>
<feature type="compositionally biased region" description="Basic residues" evidence="4">
    <location>
        <begin position="46"/>
        <end position="71"/>
    </location>
</feature>
<dbReference type="SUPFAM" id="SSF48452">
    <property type="entry name" value="TPR-like"/>
    <property type="match status" value="1"/>
</dbReference>
<feature type="compositionally biased region" description="Basic and acidic residues" evidence="4">
    <location>
        <begin position="72"/>
        <end position="85"/>
    </location>
</feature>
<evidence type="ECO:0000313" key="6">
    <source>
        <dbReference type="Proteomes" id="UP000242877"/>
    </source>
</evidence>
<dbReference type="EMBL" id="AZGZ01000033">
    <property type="protein sequence ID" value="KZZ87521.1"/>
    <property type="molecule type" value="Genomic_DNA"/>
</dbReference>
<dbReference type="Pfam" id="PF08424">
    <property type="entry name" value="NRDE-2"/>
    <property type="match status" value="1"/>
</dbReference>
<dbReference type="Proteomes" id="UP000242877">
    <property type="component" value="Unassembled WGS sequence"/>
</dbReference>
<protein>
    <recommendedName>
        <fullName evidence="7">DUF1740-domain-containing protein</fullName>
    </recommendedName>
</protein>
<feature type="compositionally biased region" description="Basic and acidic residues" evidence="4">
    <location>
        <begin position="20"/>
        <end position="45"/>
    </location>
</feature>
<evidence type="ECO:0000256" key="1">
    <source>
        <dbReference type="ARBA" id="ARBA00004123"/>
    </source>
</evidence>
<evidence type="ECO:0000256" key="4">
    <source>
        <dbReference type="SAM" id="MobiDB-lite"/>
    </source>
</evidence>
<organism evidence="5 6">
    <name type="scientific">Ascosphaera apis ARSEF 7405</name>
    <dbReference type="NCBI Taxonomy" id="392613"/>
    <lineage>
        <taxon>Eukaryota</taxon>
        <taxon>Fungi</taxon>
        <taxon>Dikarya</taxon>
        <taxon>Ascomycota</taxon>
        <taxon>Pezizomycotina</taxon>
        <taxon>Eurotiomycetes</taxon>
        <taxon>Eurotiomycetidae</taxon>
        <taxon>Onygenales</taxon>
        <taxon>Ascosphaeraceae</taxon>
        <taxon>Ascosphaera</taxon>
    </lineage>
</organism>
<evidence type="ECO:0008006" key="7">
    <source>
        <dbReference type="Google" id="ProtNLM"/>
    </source>
</evidence>
<keyword evidence="6" id="KW-1185">Reference proteome</keyword>
<dbReference type="AlphaFoldDB" id="A0A167VH48"/>
<comment type="caution">
    <text evidence="5">The sequence shown here is derived from an EMBL/GenBank/DDBJ whole genome shotgun (WGS) entry which is preliminary data.</text>
</comment>
<comment type="subcellular location">
    <subcellularLocation>
        <location evidence="1">Nucleus</location>
    </subcellularLocation>
</comment>
<sequence length="1154" mass="132810">MDLMEDKDKAHVPKFSSFKPKVENNKPENRSRRKDDASRERERSPERHRRHGDRHRYSHGRSREKDRHHKSIDRDSRRHRDDDDHHHHHHNRHSRHHDDDRRHNRHDRSPLSRHSSHTVTTTTHTPKDNEPDLYFIDTQGDIQNITYGSLHKYDVPYYHRTGRGRVLGLPSTCWIDRDSLDGKSMILRTNADITDDGSARKKRDAAWKQARNVETLYRVKQDASAGNSEVELDSDYISLESGDSKKRRRGDRDMSVSEYEDEVDYRSIEGKAKASLPSNITLQNDLTPDNDAAGIAARLKNAHLSKHVAEHPDDIDGWLALIDHQSSLVGTMSADNNNRILTASEKRSVADIRLSIYEKALSSLSAKTPRDRLVLGLLEEGAKLWDTKLLARKWQDYLQRYPNYMSLWVRYLDFQQTNYLNFTYEKCRDFIIECIELNKSSIRPQTVEEQVLEQKKIHLYLLLRLSLLMRESGFCEHAVALWQALLEYNFFRPKSLTYQDPSAAIRSFSAFWDSEVPRIGEVGAKGWDASSESKPPAPQTDEAAHAIDLHSPFESWERAEWECMRTSSLPARTLDETQEDDPYRIILSSDIEKLLADFTGPEMQGLLLNAFLLFCRLPPFSDRSSTVSEWCVDPFVFNQYLDTRSDFSKPWFSDLSTDLENKQALLSNTFPLQNILCTPDTLFPNSQWFSVFNSFHNLHSNDSATLLPTPWIRRAIRHLVTRLDDNDELAQYSVALEYTFNRHDAKAYVKRLLKQRPSCFGLYNCYALMEVRDGNVDAAERVWETTCRMGTSVRDCSVLWVSWLWALMEQGKMEKVGRLLVGIVDGRGPVGEGEMTPAEILRVQRFLTETAEHALATSKSATFLNATECLALLHYITTSNDLSKALQIYDTAERNLIKHFSSSRTSNNDTLREILHQSKSKLLHHHSSTIRLYKPSLLREELQKSISLFPSNTMFLGLFVWNEAKFRIDDRVRSIMRIHTSPTSFSQTSPSSQTILHLYTIFSELHRGVSSGSTIHSVRAAFEAAVSDEKPTRSYPLVWKLYILFECCVGHEQKVRDVYFRAVRACPWVKELVMVGFREGVLRRGIASTTGQKDGEEIGQLRKVWNVLVEKELRVHVDLEEWFDDQGLGVGVGVGGEGNAPIRLPVDEDSMDES</sequence>
<feature type="compositionally biased region" description="Basic and acidic residues" evidence="4">
    <location>
        <begin position="1"/>
        <end position="11"/>
    </location>
</feature>
<gene>
    <name evidence="5" type="ORF">AAP_05604</name>
</gene>
<dbReference type="PANTHER" id="PTHR13471:SF0">
    <property type="entry name" value="NUCLEAR EXOSOME REGULATOR NRDE2"/>
    <property type="match status" value="1"/>
</dbReference>
<dbReference type="GO" id="GO:0031048">
    <property type="term" value="P:regulatory ncRNA-mediated heterochromatin formation"/>
    <property type="evidence" value="ECO:0007669"/>
    <property type="project" value="TreeGrafter"/>
</dbReference>
<name>A0A167VH48_9EURO</name>
<dbReference type="GO" id="GO:0071013">
    <property type="term" value="C:catalytic step 2 spliceosome"/>
    <property type="evidence" value="ECO:0007669"/>
    <property type="project" value="TreeGrafter"/>
</dbReference>
<proteinExistence type="inferred from homology"/>
<feature type="region of interest" description="Disordered" evidence="4">
    <location>
        <begin position="1"/>
        <end position="132"/>
    </location>
</feature>
<comment type="similarity">
    <text evidence="2">Belongs to the NRDE2 family.</text>
</comment>
<dbReference type="InterPro" id="IPR011990">
    <property type="entry name" value="TPR-like_helical_dom_sf"/>
</dbReference>
<keyword evidence="3" id="KW-0539">Nucleus</keyword>
<feature type="compositionally biased region" description="Basic and acidic residues" evidence="4">
    <location>
        <begin position="96"/>
        <end position="110"/>
    </location>
</feature>
<dbReference type="GO" id="GO:1902369">
    <property type="term" value="P:negative regulation of RNA catabolic process"/>
    <property type="evidence" value="ECO:0007669"/>
    <property type="project" value="TreeGrafter"/>
</dbReference>